<dbReference type="RefSeq" id="WP_330196769.1">
    <property type="nucleotide sequence ID" value="NZ_JAZDRO010000004.1"/>
</dbReference>
<accession>A0ABU7M067</accession>
<feature type="domain" description="Exopolyphosphatase C-terminal" evidence="2">
    <location>
        <begin position="318"/>
        <end position="496"/>
    </location>
</feature>
<dbReference type="InterPro" id="IPR050273">
    <property type="entry name" value="GppA/Ppx_hydrolase"/>
</dbReference>
<dbReference type="EMBL" id="JAZDRO010000004">
    <property type="protein sequence ID" value="MEE2567209.1"/>
    <property type="molecule type" value="Genomic_DNA"/>
</dbReference>
<proteinExistence type="predicted"/>
<dbReference type="EC" id="3.6.1.-" evidence="3"/>
<keyword evidence="3" id="KW-0378">Hydrolase</keyword>
<comment type="caution">
    <text evidence="3">The sequence shown here is derived from an EMBL/GenBank/DDBJ whole genome shotgun (WGS) entry which is preliminary data.</text>
</comment>
<evidence type="ECO:0000259" key="1">
    <source>
        <dbReference type="Pfam" id="PF02541"/>
    </source>
</evidence>
<dbReference type="InterPro" id="IPR048951">
    <property type="entry name" value="Ppx_C"/>
</dbReference>
<dbReference type="Pfam" id="PF21697">
    <property type="entry name" value="Ppx_C"/>
    <property type="match status" value="1"/>
</dbReference>
<dbReference type="Proteomes" id="UP001310692">
    <property type="component" value="Unassembled WGS sequence"/>
</dbReference>
<keyword evidence="4" id="KW-1185">Reference proteome</keyword>
<organism evidence="3 4">
    <name type="scientific">Hyphobacterium marinum</name>
    <dbReference type="NCBI Taxonomy" id="3116574"/>
    <lineage>
        <taxon>Bacteria</taxon>
        <taxon>Pseudomonadati</taxon>
        <taxon>Pseudomonadota</taxon>
        <taxon>Alphaproteobacteria</taxon>
        <taxon>Maricaulales</taxon>
        <taxon>Maricaulaceae</taxon>
        <taxon>Hyphobacterium</taxon>
    </lineage>
</organism>
<dbReference type="Pfam" id="PF02541">
    <property type="entry name" value="Ppx-GppA"/>
    <property type="match status" value="1"/>
</dbReference>
<name>A0ABU7M067_9PROT</name>
<evidence type="ECO:0000313" key="3">
    <source>
        <dbReference type="EMBL" id="MEE2567209.1"/>
    </source>
</evidence>
<dbReference type="Gene3D" id="1.10.3210.10">
    <property type="entry name" value="Hypothetical protein af1432"/>
    <property type="match status" value="1"/>
</dbReference>
<gene>
    <name evidence="3" type="ORF">V0U35_11025</name>
</gene>
<dbReference type="GO" id="GO:0016787">
    <property type="term" value="F:hydrolase activity"/>
    <property type="evidence" value="ECO:0007669"/>
    <property type="project" value="UniProtKB-KW"/>
</dbReference>
<dbReference type="InterPro" id="IPR043129">
    <property type="entry name" value="ATPase_NBD"/>
</dbReference>
<dbReference type="SUPFAM" id="SSF109604">
    <property type="entry name" value="HD-domain/PDEase-like"/>
    <property type="match status" value="1"/>
</dbReference>
<reference evidence="3 4" key="1">
    <citation type="submission" date="2024-01" db="EMBL/GenBank/DDBJ databases">
        <title>Hyphobacterium bacterium isolated from marine sediment.</title>
        <authorList>
            <person name="Zhao S."/>
        </authorList>
    </citation>
    <scope>NUCLEOTIDE SEQUENCE [LARGE SCALE GENOMIC DNA]</scope>
    <source>
        <strain evidence="3 4">Y60-23</strain>
    </source>
</reference>
<protein>
    <submittedName>
        <fullName evidence="3">Ppx/GppA family phosphatase</fullName>
        <ecNumber evidence="3">3.6.1.-</ecNumber>
    </submittedName>
</protein>
<dbReference type="InterPro" id="IPR003695">
    <property type="entry name" value="Ppx_GppA_N"/>
</dbReference>
<evidence type="ECO:0000259" key="2">
    <source>
        <dbReference type="Pfam" id="PF21697"/>
    </source>
</evidence>
<feature type="domain" description="Ppx/GppA phosphatase N-terminal" evidence="1">
    <location>
        <begin position="39"/>
        <end position="309"/>
    </location>
</feature>
<dbReference type="Gene3D" id="3.30.420.150">
    <property type="entry name" value="Exopolyphosphatase. Domain 2"/>
    <property type="match status" value="1"/>
</dbReference>
<evidence type="ECO:0000313" key="4">
    <source>
        <dbReference type="Proteomes" id="UP001310692"/>
    </source>
</evidence>
<dbReference type="SUPFAM" id="SSF53067">
    <property type="entry name" value="Actin-like ATPase domain"/>
    <property type="match status" value="2"/>
</dbReference>
<dbReference type="PANTHER" id="PTHR30005">
    <property type="entry name" value="EXOPOLYPHOSPHATASE"/>
    <property type="match status" value="1"/>
</dbReference>
<sequence>MSGPSPEELCPENAIDRDLAVIDIGSNTVRLVHFRLEGRAMWPIFNEKVTAGLGRGTGETGLLHPEGVETAMRALKRYASLLDAKHVRERYAVATAAVRNATNGREFCARVKAEAGFDVRILSGGEEAAISAFGVVAGVPRAEGLAGDLGGSSLELTPLADGGAGEGETHALGPLSIPDALFGNPEGLKRHINETLNASKAIHAPGSTFYAVGGAWRALAQLSIVASHHPLRVLHQYELSRAEAETVADLAARSSTASLSGIDGIASRRAEHLPYAGLLLHRIMELSGCERVVFSAYGLREGVIFEQMPPDLQAVDPLLAGAEALARPASPSPSFGRALARWVEPVFAASGEVFGGRGPWLRAAACRLADLGSRLHPDHKAELASQLVLYAPFAGLTHPERAFLALAIHHRYAGRRTPPDMSVFDRLLNEKQRERAFAIGLALRLGAALSGRSEPVLDRFALARENGSLVLDVPEGERELMVERAQSRFESLAQALDLKAETRIV</sequence>
<dbReference type="CDD" id="cd24052">
    <property type="entry name" value="ASKHA_NBD_HpPPX-GppA-like"/>
    <property type="match status" value="1"/>
</dbReference>
<dbReference type="PANTHER" id="PTHR30005:SF0">
    <property type="entry name" value="RETROGRADE REGULATION PROTEIN 2"/>
    <property type="match status" value="1"/>
</dbReference>
<dbReference type="Gene3D" id="3.30.420.40">
    <property type="match status" value="1"/>
</dbReference>